<proteinExistence type="predicted"/>
<feature type="transmembrane region" description="Helical" evidence="1">
    <location>
        <begin position="86"/>
        <end position="105"/>
    </location>
</feature>
<dbReference type="Proteomes" id="UP000509568">
    <property type="component" value="Chromosome"/>
</dbReference>
<keyword evidence="3" id="KW-1185">Reference proteome</keyword>
<evidence type="ECO:0000313" key="3">
    <source>
        <dbReference type="Proteomes" id="UP000509568"/>
    </source>
</evidence>
<reference evidence="2 3" key="1">
    <citation type="submission" date="2020-06" db="EMBL/GenBank/DDBJ databases">
        <title>Pseudomonas eucalypticola sp. nov., an endophyte of Eucalyptus dunnii leaves with biocontrol ability of eucalyptus leaf blight.</title>
        <authorList>
            <person name="Liu Y."/>
            <person name="Song Z."/>
            <person name="Zeng H."/>
            <person name="Lu M."/>
            <person name="Wang X."/>
            <person name="Lian X."/>
            <person name="Zhang Q."/>
        </authorList>
    </citation>
    <scope>NUCLEOTIDE SEQUENCE [LARGE SCALE GENOMIC DNA]</scope>
    <source>
        <strain evidence="2 3">NP-1</strain>
    </source>
</reference>
<dbReference type="RefSeq" id="WP_176570445.1">
    <property type="nucleotide sequence ID" value="NZ_CP056030.1"/>
</dbReference>
<accession>A0A7D5GZZ6</accession>
<feature type="transmembrane region" description="Helical" evidence="1">
    <location>
        <begin position="64"/>
        <end position="81"/>
    </location>
</feature>
<name>A0A7D5GZZ6_9PSED</name>
<sequence>MTYLIQPTRLPPGVVVAGLAATWLAALYAGFVQHSLADFAAWSASGWALLALGSALWLTPQQFVPGYLVSLLAFLIAWRVAAMNDAWLLMGVASVTAVLLLLQFIDCVAADWRSLRGQSQAWLGTLAWQATVVRLGFGLNEIGHSTEKIFAGMGSFHTLVHGFQGLGLGAYAGVFVVMGGLIELASAISVGLGLFARLGRQSAWCISWWPLSVSAVNGRAAMPGHHRVAAAGNT</sequence>
<gene>
    <name evidence="2" type="ORF">HWQ56_10705</name>
</gene>
<dbReference type="AlphaFoldDB" id="A0A7D5GZZ6"/>
<feature type="transmembrane region" description="Helical" evidence="1">
    <location>
        <begin position="12"/>
        <end position="32"/>
    </location>
</feature>
<keyword evidence="1" id="KW-0472">Membrane</keyword>
<dbReference type="EMBL" id="CP056030">
    <property type="protein sequence ID" value="QKZ04227.1"/>
    <property type="molecule type" value="Genomic_DNA"/>
</dbReference>
<keyword evidence="1" id="KW-1133">Transmembrane helix</keyword>
<feature type="transmembrane region" description="Helical" evidence="1">
    <location>
        <begin position="39"/>
        <end position="58"/>
    </location>
</feature>
<protein>
    <submittedName>
        <fullName evidence="2">Uncharacterized protein</fullName>
    </submittedName>
</protein>
<evidence type="ECO:0000313" key="2">
    <source>
        <dbReference type="EMBL" id="QKZ04227.1"/>
    </source>
</evidence>
<dbReference type="KEGG" id="pez:HWQ56_10705"/>
<evidence type="ECO:0000256" key="1">
    <source>
        <dbReference type="SAM" id="Phobius"/>
    </source>
</evidence>
<organism evidence="2 3">
    <name type="scientific">Pseudomonas eucalypticola</name>
    <dbReference type="NCBI Taxonomy" id="2599595"/>
    <lineage>
        <taxon>Bacteria</taxon>
        <taxon>Pseudomonadati</taxon>
        <taxon>Pseudomonadota</taxon>
        <taxon>Gammaproteobacteria</taxon>
        <taxon>Pseudomonadales</taxon>
        <taxon>Pseudomonadaceae</taxon>
        <taxon>Pseudomonas</taxon>
    </lineage>
</organism>
<feature type="transmembrane region" description="Helical" evidence="1">
    <location>
        <begin position="168"/>
        <end position="195"/>
    </location>
</feature>
<keyword evidence="1" id="KW-0812">Transmembrane</keyword>